<dbReference type="Gene3D" id="3.30.530.20">
    <property type="match status" value="1"/>
</dbReference>
<reference evidence="1" key="1">
    <citation type="submission" date="2022-06" db="EMBL/GenBank/DDBJ databases">
        <title>Gramella sediminis sp. nov., isolated from deep-sea sediment of the Indian Ocean.</title>
        <authorList>
            <person name="Yang L."/>
        </authorList>
    </citation>
    <scope>NUCLEOTIDE SEQUENCE</scope>
    <source>
        <strain evidence="1">HMD3159</strain>
    </source>
</reference>
<protein>
    <submittedName>
        <fullName evidence="1">SRPBCC family protein</fullName>
    </submittedName>
</protein>
<dbReference type="Proteomes" id="UP001155077">
    <property type="component" value="Unassembled WGS sequence"/>
</dbReference>
<dbReference type="InterPro" id="IPR023393">
    <property type="entry name" value="START-like_dom_sf"/>
</dbReference>
<dbReference type="SUPFAM" id="SSF55961">
    <property type="entry name" value="Bet v1-like"/>
    <property type="match status" value="1"/>
</dbReference>
<evidence type="ECO:0000313" key="1">
    <source>
        <dbReference type="EMBL" id="MCM8568040.1"/>
    </source>
</evidence>
<dbReference type="RefSeq" id="WP_252110447.1">
    <property type="nucleotide sequence ID" value="NZ_JAMSCK010000001.1"/>
</dbReference>
<dbReference type="EMBL" id="JAMSCK010000001">
    <property type="protein sequence ID" value="MCM8568040.1"/>
    <property type="molecule type" value="Genomic_DNA"/>
</dbReference>
<gene>
    <name evidence="1" type="ORF">NE848_01500</name>
</gene>
<dbReference type="CDD" id="cd07812">
    <property type="entry name" value="SRPBCC"/>
    <property type="match status" value="1"/>
</dbReference>
<sequence>MKYQQEITIALPRNEVVEKFSNPDNMKHWQEGFIFMKPINGEPGANGSQNLLKYKMGKREIEMTETILKNNLPLEFASTYEAKGVYNFQRNRFLETPEDHTQWISENEFRFKGFLKVIGFLMPGAFKKQSKKYMEDFKAFAEDGKSVLDD</sequence>
<accession>A0ABT0YX55</accession>
<proteinExistence type="predicted"/>
<comment type="caution">
    <text evidence="1">The sequence shown here is derived from an EMBL/GenBank/DDBJ whole genome shotgun (WGS) entry which is preliminary data.</text>
</comment>
<name>A0ABT0YX55_9FLAO</name>
<keyword evidence="2" id="KW-1185">Reference proteome</keyword>
<organism evidence="1 2">
    <name type="scientific">Gramella jeungdoensis</name>
    <dbReference type="NCBI Taxonomy" id="708091"/>
    <lineage>
        <taxon>Bacteria</taxon>
        <taxon>Pseudomonadati</taxon>
        <taxon>Bacteroidota</taxon>
        <taxon>Flavobacteriia</taxon>
        <taxon>Flavobacteriales</taxon>
        <taxon>Flavobacteriaceae</taxon>
        <taxon>Christiangramia</taxon>
    </lineage>
</organism>
<evidence type="ECO:0000313" key="2">
    <source>
        <dbReference type="Proteomes" id="UP001155077"/>
    </source>
</evidence>